<gene>
    <name evidence="10" type="primary">yycF_3</name>
    <name evidence="10" type="ORF">NCTC12112_00594</name>
</gene>
<dbReference type="GeneID" id="78455184"/>
<evidence type="ECO:0000256" key="1">
    <source>
        <dbReference type="ARBA" id="ARBA00022553"/>
    </source>
</evidence>
<dbReference type="GO" id="GO:0006355">
    <property type="term" value="P:regulation of DNA-templated transcription"/>
    <property type="evidence" value="ECO:0007669"/>
    <property type="project" value="InterPro"/>
</dbReference>
<keyword evidence="5" id="KW-0804">Transcription</keyword>
<dbReference type="SMART" id="SM00448">
    <property type="entry name" value="REC"/>
    <property type="match status" value="1"/>
</dbReference>
<feature type="domain" description="Response regulatory" evidence="8">
    <location>
        <begin position="3"/>
        <end position="116"/>
    </location>
</feature>
<dbReference type="FunFam" id="3.40.50.2300:FF:000001">
    <property type="entry name" value="DNA-binding response regulator PhoB"/>
    <property type="match status" value="1"/>
</dbReference>
<dbReference type="Gene3D" id="3.40.50.2300">
    <property type="match status" value="1"/>
</dbReference>
<keyword evidence="1 6" id="KW-0597">Phosphoprotein</keyword>
<keyword evidence="2" id="KW-0902">Two-component regulatory system</keyword>
<dbReference type="Pfam" id="PF00072">
    <property type="entry name" value="Response_reg"/>
    <property type="match status" value="1"/>
</dbReference>
<evidence type="ECO:0000313" key="10">
    <source>
        <dbReference type="EMBL" id="SQJ00258.1"/>
    </source>
</evidence>
<protein>
    <submittedName>
        <fullName evidence="10">Transcriptional regulatory protein YycF</fullName>
    </submittedName>
</protein>
<keyword evidence="4 7" id="KW-0238">DNA-binding</keyword>
<proteinExistence type="predicted"/>
<dbReference type="Proteomes" id="UP000249008">
    <property type="component" value="Chromosome 1"/>
</dbReference>
<dbReference type="KEGG" id="ful:C4N20_10200"/>
<dbReference type="PROSITE" id="PS50110">
    <property type="entry name" value="RESPONSE_REGULATORY"/>
    <property type="match status" value="1"/>
</dbReference>
<dbReference type="PANTHER" id="PTHR48111">
    <property type="entry name" value="REGULATOR OF RPOS"/>
    <property type="match status" value="1"/>
</dbReference>
<dbReference type="SMART" id="SM00862">
    <property type="entry name" value="Trans_reg_C"/>
    <property type="match status" value="1"/>
</dbReference>
<dbReference type="InterPro" id="IPR036388">
    <property type="entry name" value="WH-like_DNA-bd_sf"/>
</dbReference>
<evidence type="ECO:0000256" key="3">
    <source>
        <dbReference type="ARBA" id="ARBA00023015"/>
    </source>
</evidence>
<feature type="modified residue" description="4-aspartylphosphate" evidence="6">
    <location>
        <position position="52"/>
    </location>
</feature>
<dbReference type="GO" id="GO:0000156">
    <property type="term" value="F:phosphorelay response regulator activity"/>
    <property type="evidence" value="ECO:0007669"/>
    <property type="project" value="TreeGrafter"/>
</dbReference>
<evidence type="ECO:0000256" key="6">
    <source>
        <dbReference type="PROSITE-ProRule" id="PRU00169"/>
    </source>
</evidence>
<dbReference type="AlphaFoldDB" id="A0AAX2J8Y1"/>
<dbReference type="PANTHER" id="PTHR48111:SF73">
    <property type="entry name" value="ALKALINE PHOSPHATASE SYNTHESIS TRANSCRIPTIONAL REGULATORY PROTEIN PHOP"/>
    <property type="match status" value="1"/>
</dbReference>
<evidence type="ECO:0000259" key="9">
    <source>
        <dbReference type="PROSITE" id="PS51755"/>
    </source>
</evidence>
<dbReference type="InterPro" id="IPR001789">
    <property type="entry name" value="Sig_transdc_resp-reg_receiver"/>
</dbReference>
<evidence type="ECO:0000259" key="8">
    <source>
        <dbReference type="PROSITE" id="PS50110"/>
    </source>
</evidence>
<dbReference type="InterPro" id="IPR039420">
    <property type="entry name" value="WalR-like"/>
</dbReference>
<dbReference type="GO" id="GO:0032993">
    <property type="term" value="C:protein-DNA complex"/>
    <property type="evidence" value="ECO:0007669"/>
    <property type="project" value="TreeGrafter"/>
</dbReference>
<keyword evidence="3" id="KW-0805">Transcription regulation</keyword>
<accession>A0AAX2J8Y1</accession>
<dbReference type="Gene3D" id="6.10.250.690">
    <property type="match status" value="1"/>
</dbReference>
<dbReference type="FunFam" id="1.10.10.10:FF:000018">
    <property type="entry name" value="DNA-binding response regulator ResD"/>
    <property type="match status" value="1"/>
</dbReference>
<evidence type="ECO:0000256" key="5">
    <source>
        <dbReference type="ARBA" id="ARBA00023163"/>
    </source>
</evidence>
<organism evidence="10 11">
    <name type="scientific">Fusobacterium ulcerans</name>
    <dbReference type="NCBI Taxonomy" id="861"/>
    <lineage>
        <taxon>Bacteria</taxon>
        <taxon>Fusobacteriati</taxon>
        <taxon>Fusobacteriota</taxon>
        <taxon>Fusobacteriia</taxon>
        <taxon>Fusobacteriales</taxon>
        <taxon>Fusobacteriaceae</taxon>
        <taxon>Fusobacterium</taxon>
    </lineage>
</organism>
<dbReference type="GO" id="GO:0000976">
    <property type="term" value="F:transcription cis-regulatory region binding"/>
    <property type="evidence" value="ECO:0007669"/>
    <property type="project" value="TreeGrafter"/>
</dbReference>
<dbReference type="CDD" id="cd17574">
    <property type="entry name" value="REC_OmpR"/>
    <property type="match status" value="1"/>
</dbReference>
<dbReference type="EMBL" id="LS483487">
    <property type="protein sequence ID" value="SQJ00258.1"/>
    <property type="molecule type" value="Genomic_DNA"/>
</dbReference>
<evidence type="ECO:0000256" key="2">
    <source>
        <dbReference type="ARBA" id="ARBA00023012"/>
    </source>
</evidence>
<dbReference type="Gene3D" id="1.10.10.10">
    <property type="entry name" value="Winged helix-like DNA-binding domain superfamily/Winged helix DNA-binding domain"/>
    <property type="match status" value="1"/>
</dbReference>
<feature type="domain" description="OmpR/PhoB-type" evidence="9">
    <location>
        <begin position="125"/>
        <end position="219"/>
    </location>
</feature>
<dbReference type="SUPFAM" id="SSF52172">
    <property type="entry name" value="CheY-like"/>
    <property type="match status" value="1"/>
</dbReference>
<sequence length="220" mass="25367">MKKILIVEDEKEIRNILKVYLLTAGYEVTESADGEEAMKIFYEKPFDLVILDIMLPKKDGWSICREIKEYSSVPVIIITARDNENDEVFGFEIGADDYITKPFSNKVFLARVKTVLKNKTIVNNSNEIEVGKLKINDVSHSVSKEGKNLDLAPKEYEILMYFIKNKNIALSREKMLTEIWGYGFVGNDRTIDVHIKNLRKKIGGEYIKTIRSVGYKFEIK</sequence>
<dbReference type="InterPro" id="IPR011006">
    <property type="entry name" value="CheY-like_superfamily"/>
</dbReference>
<dbReference type="CDD" id="cd00383">
    <property type="entry name" value="trans_reg_C"/>
    <property type="match status" value="1"/>
</dbReference>
<evidence type="ECO:0000256" key="7">
    <source>
        <dbReference type="PROSITE-ProRule" id="PRU01091"/>
    </source>
</evidence>
<name>A0AAX2J8Y1_9FUSO</name>
<dbReference type="GO" id="GO:0005829">
    <property type="term" value="C:cytosol"/>
    <property type="evidence" value="ECO:0007669"/>
    <property type="project" value="TreeGrafter"/>
</dbReference>
<feature type="DNA-binding region" description="OmpR/PhoB-type" evidence="7">
    <location>
        <begin position="125"/>
        <end position="219"/>
    </location>
</feature>
<evidence type="ECO:0000256" key="4">
    <source>
        <dbReference type="ARBA" id="ARBA00023125"/>
    </source>
</evidence>
<evidence type="ECO:0000313" key="11">
    <source>
        <dbReference type="Proteomes" id="UP000249008"/>
    </source>
</evidence>
<dbReference type="InterPro" id="IPR001867">
    <property type="entry name" value="OmpR/PhoB-type_DNA-bd"/>
</dbReference>
<dbReference type="PROSITE" id="PS51755">
    <property type="entry name" value="OMPR_PHOB"/>
    <property type="match status" value="1"/>
</dbReference>
<dbReference type="RefSeq" id="WP_005978111.1">
    <property type="nucleotide sequence ID" value="NZ_CABKNW010000003.1"/>
</dbReference>
<dbReference type="Pfam" id="PF00486">
    <property type="entry name" value="Trans_reg_C"/>
    <property type="match status" value="1"/>
</dbReference>
<reference evidence="10 11" key="1">
    <citation type="submission" date="2018-06" db="EMBL/GenBank/DDBJ databases">
        <authorList>
            <consortium name="Pathogen Informatics"/>
            <person name="Doyle S."/>
        </authorList>
    </citation>
    <scope>NUCLEOTIDE SEQUENCE [LARGE SCALE GENOMIC DNA]</scope>
    <source>
        <strain evidence="10 11">NCTC12112</strain>
    </source>
</reference>